<evidence type="ECO:0000256" key="1">
    <source>
        <dbReference type="SAM" id="Coils"/>
    </source>
</evidence>
<organism evidence="2 3">
    <name type="scientific">Schaalia odontolytica</name>
    <dbReference type="NCBI Taxonomy" id="1660"/>
    <lineage>
        <taxon>Bacteria</taxon>
        <taxon>Bacillati</taxon>
        <taxon>Actinomycetota</taxon>
        <taxon>Actinomycetes</taxon>
        <taxon>Actinomycetales</taxon>
        <taxon>Actinomycetaceae</taxon>
        <taxon>Schaalia</taxon>
    </lineage>
</organism>
<dbReference type="EMBL" id="UAPR01000013">
    <property type="protein sequence ID" value="SPT56431.1"/>
    <property type="molecule type" value="Genomic_DNA"/>
</dbReference>
<dbReference type="GO" id="GO:0005840">
    <property type="term" value="C:ribosome"/>
    <property type="evidence" value="ECO:0007669"/>
    <property type="project" value="UniProtKB-KW"/>
</dbReference>
<keyword evidence="1" id="KW-0175">Coiled coil</keyword>
<keyword evidence="2" id="KW-0687">Ribonucleoprotein</keyword>
<proteinExistence type="predicted"/>
<dbReference type="SUPFAM" id="SSF82544">
    <property type="entry name" value="GckA/TtuD-like"/>
    <property type="match status" value="1"/>
</dbReference>
<dbReference type="Proteomes" id="UP000250192">
    <property type="component" value="Unassembled WGS sequence"/>
</dbReference>
<name>A0A2X0VS06_9ACTO</name>
<dbReference type="AlphaFoldDB" id="A0A2X0VS06"/>
<dbReference type="GeneID" id="93759045"/>
<dbReference type="OrthoDB" id="3298842at2"/>
<sequence length="158" mass="16323">MGKWFGQAAEIEALRAENHQLKGQVASLEARLRAAYGEAGITALAQEAPAPSGGGEAGPTVPPVGVGVAELTEAERALVASGRKIAAIKAYRDRTGADLLHAKELIDEAAAIKRVSPDLTEEELALVASGRTVEAVKAYKDRTGVSLKQAKAAIGAAR</sequence>
<protein>
    <submittedName>
        <fullName evidence="2">Ribosomal protein L7/L12</fullName>
    </submittedName>
</protein>
<gene>
    <name evidence="2" type="ORF">NCTC9935_01968</name>
</gene>
<reference evidence="2 3" key="1">
    <citation type="submission" date="2018-06" db="EMBL/GenBank/DDBJ databases">
        <authorList>
            <consortium name="Pathogen Informatics"/>
            <person name="Doyle S."/>
        </authorList>
    </citation>
    <scope>NUCLEOTIDE SEQUENCE [LARGE SCALE GENOMIC DNA]</scope>
    <source>
        <strain evidence="2 3">NCTC9935</strain>
    </source>
</reference>
<keyword evidence="2" id="KW-0689">Ribosomal protein</keyword>
<dbReference type="Gene3D" id="3.30.1390.10">
    <property type="match status" value="1"/>
</dbReference>
<evidence type="ECO:0000313" key="3">
    <source>
        <dbReference type="Proteomes" id="UP000250192"/>
    </source>
</evidence>
<keyword evidence="3" id="KW-1185">Reference proteome</keyword>
<feature type="coiled-coil region" evidence="1">
    <location>
        <begin position="11"/>
        <end position="38"/>
    </location>
</feature>
<dbReference type="RefSeq" id="WP_111824415.1">
    <property type="nucleotide sequence ID" value="NZ_CBDERX010000070.1"/>
</dbReference>
<dbReference type="InterPro" id="IPR014719">
    <property type="entry name" value="Ribosomal_bL12_C/ClpS-like"/>
</dbReference>
<evidence type="ECO:0000313" key="2">
    <source>
        <dbReference type="EMBL" id="SPT56431.1"/>
    </source>
</evidence>
<accession>A0A2X0VS06</accession>